<evidence type="ECO:0008006" key="4">
    <source>
        <dbReference type="Google" id="ProtNLM"/>
    </source>
</evidence>
<proteinExistence type="predicted"/>
<dbReference type="SUPFAM" id="SSF51905">
    <property type="entry name" value="FAD/NAD(P)-binding domain"/>
    <property type="match status" value="1"/>
</dbReference>
<keyword evidence="3" id="KW-1185">Reference proteome</keyword>
<feature type="signal peptide" evidence="1">
    <location>
        <begin position="1"/>
        <end position="25"/>
    </location>
</feature>
<dbReference type="OrthoDB" id="68575at2759"/>
<dbReference type="InterPro" id="IPR036188">
    <property type="entry name" value="FAD/NAD-bd_sf"/>
</dbReference>
<comment type="caution">
    <text evidence="2">The sequence shown here is derived from an EMBL/GenBank/DDBJ whole genome shotgun (WGS) entry which is preliminary data.</text>
</comment>
<accession>A0A8H4RC37</accession>
<dbReference type="Pfam" id="PF13450">
    <property type="entry name" value="NAD_binding_8"/>
    <property type="match status" value="1"/>
</dbReference>
<dbReference type="AlphaFoldDB" id="A0A8H4RC37"/>
<dbReference type="Gene3D" id="1.10.405.20">
    <property type="match status" value="1"/>
</dbReference>
<keyword evidence="1" id="KW-0732">Signal</keyword>
<dbReference type="InterPro" id="IPR050464">
    <property type="entry name" value="Zeta_carotene_desat/Oxidored"/>
</dbReference>
<protein>
    <recommendedName>
        <fullName evidence="4">Amine oxidase</fullName>
    </recommendedName>
</protein>
<dbReference type="PANTHER" id="PTHR42923:SF26">
    <property type="entry name" value="FMN REDUCTASE LOT6, PUTATIVE (AFU_ORTHOLOGUE AFUA_7G06600)-RELATED"/>
    <property type="match status" value="1"/>
</dbReference>
<organism evidence="2 3">
    <name type="scientific">Cudoniella acicularis</name>
    <dbReference type="NCBI Taxonomy" id="354080"/>
    <lineage>
        <taxon>Eukaryota</taxon>
        <taxon>Fungi</taxon>
        <taxon>Dikarya</taxon>
        <taxon>Ascomycota</taxon>
        <taxon>Pezizomycotina</taxon>
        <taxon>Leotiomycetes</taxon>
        <taxon>Helotiales</taxon>
        <taxon>Tricladiaceae</taxon>
        <taxon>Cudoniella</taxon>
    </lineage>
</organism>
<dbReference type="Gene3D" id="3.30.70.1990">
    <property type="match status" value="1"/>
</dbReference>
<reference evidence="2 3" key="1">
    <citation type="submission" date="2020-03" db="EMBL/GenBank/DDBJ databases">
        <title>Draft Genome Sequence of Cudoniella acicularis.</title>
        <authorList>
            <person name="Buettner E."/>
            <person name="Kellner H."/>
        </authorList>
    </citation>
    <scope>NUCLEOTIDE SEQUENCE [LARGE SCALE GENOMIC DNA]</scope>
    <source>
        <strain evidence="2 3">DSM 108380</strain>
    </source>
</reference>
<dbReference type="EMBL" id="JAAMPI010001205">
    <property type="protein sequence ID" value="KAF4626178.1"/>
    <property type="molecule type" value="Genomic_DNA"/>
</dbReference>
<gene>
    <name evidence="2" type="ORF">G7Y89_g11980</name>
</gene>
<evidence type="ECO:0000256" key="1">
    <source>
        <dbReference type="SAM" id="SignalP"/>
    </source>
</evidence>
<evidence type="ECO:0000313" key="3">
    <source>
        <dbReference type="Proteomes" id="UP000566819"/>
    </source>
</evidence>
<name>A0A8H4RC37_9HELO</name>
<dbReference type="PANTHER" id="PTHR42923">
    <property type="entry name" value="PROTOPORPHYRINOGEN OXIDASE"/>
    <property type="match status" value="1"/>
</dbReference>
<dbReference type="Proteomes" id="UP000566819">
    <property type="component" value="Unassembled WGS sequence"/>
</dbReference>
<sequence>MKYKAKNALLEVVGLLLFATLRADASTTVTLNGSACPVDAVITRDVCVIGGGASGTYAAIRLSDLGKSVVVVEQQDRLGGHTQTYTDPVTGGHIDYGVEDWHNLPVVLDFFARLNVSLVTQSNSVYGTSQYYDFSTGKSVPGYSAGDPTPGLTAYAAQLAANYSYLEEGFGGIPYPVPSDLLLPFGEFVIKYSLQSVVSLIFSVSQGLGNLLAQPTLYVFKSFGLGIIQGFEEGYLTTAANDNSLLYEHAYAELEPNVLLNSTILLVNRSSPNEANVLVSNPSGQTLLKCGKLVFAIPPKLNNLEGWDLSLSELSLFGQFTNSAYYTAIVRNSGLPSNITFVNVSPNTIYQIPKLPGIYEISPTGITGLLNVKFGSSQTLPDSEVQQQILSTIANLQVAGKTPGVPSLAVYSSHAPFELAVSPSAIAAGFYKELYALQGQRNTYYTGAAFHTQDSSLLWQFTEALLPSITDS</sequence>
<evidence type="ECO:0000313" key="2">
    <source>
        <dbReference type="EMBL" id="KAF4626178.1"/>
    </source>
</evidence>
<dbReference type="GO" id="GO:0016491">
    <property type="term" value="F:oxidoreductase activity"/>
    <property type="evidence" value="ECO:0007669"/>
    <property type="project" value="TreeGrafter"/>
</dbReference>
<dbReference type="Gene3D" id="3.50.50.60">
    <property type="entry name" value="FAD/NAD(P)-binding domain"/>
    <property type="match status" value="1"/>
</dbReference>
<feature type="chain" id="PRO_5034439717" description="Amine oxidase" evidence="1">
    <location>
        <begin position="26"/>
        <end position="472"/>
    </location>
</feature>